<evidence type="ECO:0000313" key="1">
    <source>
        <dbReference type="EMBL" id="KAB5587332.1"/>
    </source>
</evidence>
<comment type="caution">
    <text evidence="1">The sequence shown here is derived from an EMBL/GenBank/DDBJ whole genome shotgun (WGS) entry which is preliminary data.</text>
</comment>
<accession>A0A5N5Q5N0</accession>
<reference evidence="1 2" key="1">
    <citation type="journal article" date="2019" name="Fungal Biol. Biotechnol.">
        <title>Draft genome sequence of fastidious pathogen Ceratobasidium theobromae, which causes vascular-streak dieback in Theobroma cacao.</title>
        <authorList>
            <person name="Ali S.S."/>
            <person name="Asman A."/>
            <person name="Shao J."/>
            <person name="Firmansyah A.P."/>
            <person name="Susilo A.W."/>
            <person name="Rosmana A."/>
            <person name="McMahon P."/>
            <person name="Junaid M."/>
            <person name="Guest D."/>
            <person name="Kheng T.Y."/>
            <person name="Meinhardt L.W."/>
            <person name="Bailey B.A."/>
        </authorList>
    </citation>
    <scope>NUCLEOTIDE SEQUENCE [LARGE SCALE GENOMIC DNA]</scope>
    <source>
        <strain evidence="1 2">CT2</strain>
    </source>
</reference>
<protein>
    <submittedName>
        <fullName evidence="1">Uncharacterized protein</fullName>
    </submittedName>
</protein>
<name>A0A5N5Q5N0_9AGAM</name>
<dbReference type="AlphaFoldDB" id="A0A5N5Q5N0"/>
<proteinExistence type="predicted"/>
<gene>
    <name evidence="1" type="ORF">CTheo_9234</name>
</gene>
<dbReference type="Proteomes" id="UP000383932">
    <property type="component" value="Unassembled WGS sequence"/>
</dbReference>
<dbReference type="OrthoDB" id="3231188at2759"/>
<evidence type="ECO:0000313" key="2">
    <source>
        <dbReference type="Proteomes" id="UP000383932"/>
    </source>
</evidence>
<sequence>MLWITPDLFEIEVDGTYSEARRYLENEPSMQTQGDRQDMLSSMAEDMIQDFNNKEHFRKVFTDGLNVERRTAASRIRSCGSLIFGCPQDQITNAEFRAANEDFKDLLGFREGEETTSKKWPVLAPVLYNGGQTHNAYRAFRSTYIKNVG</sequence>
<keyword evidence="2" id="KW-1185">Reference proteome</keyword>
<organism evidence="1 2">
    <name type="scientific">Ceratobasidium theobromae</name>
    <dbReference type="NCBI Taxonomy" id="1582974"/>
    <lineage>
        <taxon>Eukaryota</taxon>
        <taxon>Fungi</taxon>
        <taxon>Dikarya</taxon>
        <taxon>Basidiomycota</taxon>
        <taxon>Agaricomycotina</taxon>
        <taxon>Agaricomycetes</taxon>
        <taxon>Cantharellales</taxon>
        <taxon>Ceratobasidiaceae</taxon>
        <taxon>Ceratobasidium</taxon>
    </lineage>
</organism>
<dbReference type="EMBL" id="SSOP01001204">
    <property type="protein sequence ID" value="KAB5587332.1"/>
    <property type="molecule type" value="Genomic_DNA"/>
</dbReference>